<dbReference type="RefSeq" id="XP_019915636.1">
    <property type="nucleotide sequence ID" value="XM_020060233.1"/>
</dbReference>
<evidence type="ECO:0000313" key="4">
    <source>
        <dbReference type="Proteomes" id="UP000092716"/>
    </source>
</evidence>
<dbReference type="AlphaFoldDB" id="A0A1B1E1L8"/>
<dbReference type="SMART" id="SM01099">
    <property type="entry name" value="CPW_WPC"/>
    <property type="match status" value="1"/>
</dbReference>
<dbReference type="GeneID" id="30910170"/>
<feature type="domain" description="CPW-WPC" evidence="2">
    <location>
        <begin position="98"/>
        <end position="155"/>
    </location>
</feature>
<evidence type="ECO:0000259" key="2">
    <source>
        <dbReference type="SMART" id="SM01099"/>
    </source>
</evidence>
<feature type="signal peptide" evidence="1">
    <location>
        <begin position="1"/>
        <end position="22"/>
    </location>
</feature>
<dbReference type="EMBL" id="CP016249">
    <property type="protein sequence ID" value="ANQ08941.1"/>
    <property type="molecule type" value="Genomic_DNA"/>
</dbReference>
<dbReference type="OrthoDB" id="380440at2759"/>
<organism evidence="3 4">
    <name type="scientific">Plasmodium coatneyi</name>
    <dbReference type="NCBI Taxonomy" id="208452"/>
    <lineage>
        <taxon>Eukaryota</taxon>
        <taxon>Sar</taxon>
        <taxon>Alveolata</taxon>
        <taxon>Apicomplexa</taxon>
        <taxon>Aconoidasida</taxon>
        <taxon>Haemosporida</taxon>
        <taxon>Plasmodiidae</taxon>
        <taxon>Plasmodium</taxon>
    </lineage>
</organism>
<name>A0A1B1E1L8_9APIC</name>
<keyword evidence="1" id="KW-0732">Signal</keyword>
<evidence type="ECO:0000256" key="1">
    <source>
        <dbReference type="SAM" id="SignalP"/>
    </source>
</evidence>
<reference evidence="4" key="1">
    <citation type="submission" date="2016-06" db="EMBL/GenBank/DDBJ databases">
        <title>First high quality genome sequence of Plasmodium coatneyi using continuous long reads from single molecule, real-time sequencing.</title>
        <authorList>
            <person name="Chien J.-T."/>
            <person name="Pakala S.B."/>
            <person name="Geraldo J.A."/>
            <person name="Lapp S.A."/>
            <person name="Barnwell J.W."/>
            <person name="Kissinger J.C."/>
            <person name="Galinski M.R."/>
            <person name="Humphrey J.C."/>
        </authorList>
    </citation>
    <scope>NUCLEOTIDE SEQUENCE [LARGE SCALE GENOMIC DNA]</scope>
    <source>
        <strain evidence="4">Hackeri</strain>
    </source>
</reference>
<keyword evidence="4" id="KW-1185">Reference proteome</keyword>
<dbReference type="NCBIfam" id="TIGR01492">
    <property type="entry name" value="CPW_WPC"/>
    <property type="match status" value="1"/>
</dbReference>
<dbReference type="VEuPathDB" id="PlasmoDB:PCOAH_00034390"/>
<accession>A0A1B1E1L8</accession>
<feature type="chain" id="PRO_5008521482" evidence="1">
    <location>
        <begin position="23"/>
        <end position="185"/>
    </location>
</feature>
<dbReference type="Pfam" id="PF09717">
    <property type="entry name" value="CPW_WPC"/>
    <property type="match status" value="1"/>
</dbReference>
<protein>
    <submittedName>
        <fullName evidence="3">CPW-WPC domain containing protein</fullName>
    </submittedName>
</protein>
<evidence type="ECO:0000313" key="3">
    <source>
        <dbReference type="EMBL" id="ANQ08941.1"/>
    </source>
</evidence>
<dbReference type="Proteomes" id="UP000092716">
    <property type="component" value="Chromosome 11"/>
</dbReference>
<proteinExistence type="predicted"/>
<sequence length="185" mass="21851">MRQPCLLFLSLFVFSFFNFSDCMLPWTKKRKAVNQMGIIKDMSQELRIKAEQLPTPEDISAKIHRVDKEVIDKLNKDIIEEENLDKHKPHVCQEPAYERDYSYLCPEDWVENSSNQCWGIDYDGHCESLKYFQDYSTEEKKEFEMNCCVLWPKLKDEGMKRAHKKDLLRGSISSNSGLIIKPKYL</sequence>
<dbReference type="KEGG" id="pcot:PCOAH_00034390"/>
<dbReference type="InterPro" id="IPR006387">
    <property type="entry name" value="CPW_WPC_dom"/>
</dbReference>
<gene>
    <name evidence="3" type="ORF">PCOAH_00034390</name>
</gene>